<evidence type="ECO:0000256" key="2">
    <source>
        <dbReference type="ARBA" id="ARBA00003317"/>
    </source>
</evidence>
<dbReference type="RefSeq" id="WP_033191827.1">
    <property type="nucleotide sequence ID" value="NZ_CP014334.2"/>
</dbReference>
<keyword evidence="13" id="KW-1185">Reference proteome</keyword>
<comment type="catalytic activity">
    <reaction evidence="1">
        <text>a 4-O-methyl-thymidine in DNA + L-cysteinyl-[protein] = a thymidine in DNA + S-methyl-L-cysteinyl-[protein]</text>
        <dbReference type="Rhea" id="RHEA:53428"/>
        <dbReference type="Rhea" id="RHEA-COMP:10131"/>
        <dbReference type="Rhea" id="RHEA-COMP:10132"/>
        <dbReference type="Rhea" id="RHEA-COMP:13555"/>
        <dbReference type="Rhea" id="RHEA-COMP:13556"/>
        <dbReference type="ChEBI" id="CHEBI:29950"/>
        <dbReference type="ChEBI" id="CHEBI:82612"/>
        <dbReference type="ChEBI" id="CHEBI:137386"/>
        <dbReference type="ChEBI" id="CHEBI:137387"/>
        <dbReference type="EC" id="2.1.1.63"/>
    </reaction>
</comment>
<comment type="function">
    <text evidence="2">Involved in the cellular defense against the biological effects of O6-methylguanine (O6-MeG) and O4-methylthymine (O4-MeT) in DNA. Repairs the methylated nucleobase in DNA by stoichiometrically transferring the methyl group to a cysteine residue in the enzyme. This is a suicide reaction: the enzyme is irreversibly inactivated.</text>
</comment>
<protein>
    <recommendedName>
        <fullName evidence="5">Methylated-DNA--protein-cysteine methyltransferase</fullName>
        <ecNumber evidence="4">2.1.1.63</ecNumber>
    </recommendedName>
</protein>
<evidence type="ECO:0000256" key="1">
    <source>
        <dbReference type="ARBA" id="ARBA00001286"/>
    </source>
</evidence>
<dbReference type="AlphaFoldDB" id="A0AAI8CJZ9"/>
<keyword evidence="9" id="KW-0234">DNA repair</keyword>
<evidence type="ECO:0000256" key="9">
    <source>
        <dbReference type="ARBA" id="ARBA00023204"/>
    </source>
</evidence>
<keyword evidence="6" id="KW-0489">Methyltransferase</keyword>
<dbReference type="GO" id="GO:0032259">
    <property type="term" value="P:methylation"/>
    <property type="evidence" value="ECO:0007669"/>
    <property type="project" value="UniProtKB-KW"/>
</dbReference>
<dbReference type="Proteomes" id="UP000093740">
    <property type="component" value="Chromosome"/>
</dbReference>
<sequence>MGNFEISVVRAEIGSILIYTINDVCEQIQLTDEFLPEQGDNTFTKQIKEYLSGYRKILDFPAKYSSGPVFEKIWSYLKENVGYGKIITYGDLAKACKTSPKVVGYAMASNPLPLYIPCHRVVGKNSIGGFTAKDGKSMITWKIYLLELEGSL</sequence>
<evidence type="ECO:0000313" key="12">
    <source>
        <dbReference type="EMBL" id="AMW32800.1"/>
    </source>
</evidence>
<dbReference type="PANTHER" id="PTHR46460:SF1">
    <property type="entry name" value="METHYLATED-DNA--PROTEIN-CYSTEINE METHYLTRANSFERASE"/>
    <property type="match status" value="1"/>
</dbReference>
<proteinExistence type="inferred from homology"/>
<dbReference type="PROSITE" id="PS00374">
    <property type="entry name" value="MGMT"/>
    <property type="match status" value="1"/>
</dbReference>
<evidence type="ECO:0000256" key="4">
    <source>
        <dbReference type="ARBA" id="ARBA00011918"/>
    </source>
</evidence>
<accession>A0AAI8CJZ9</accession>
<dbReference type="CDD" id="cd06445">
    <property type="entry name" value="ATase"/>
    <property type="match status" value="1"/>
</dbReference>
<keyword evidence="8" id="KW-0227">DNA damage</keyword>
<feature type="domain" description="Methylated-DNA-[protein]-cysteine S-methyltransferase DNA binding" evidence="11">
    <location>
        <begin position="70"/>
        <end position="150"/>
    </location>
</feature>
<organism evidence="12 13">
    <name type="scientific">Fervidobacterium islandicum</name>
    <dbReference type="NCBI Taxonomy" id="2423"/>
    <lineage>
        <taxon>Bacteria</taxon>
        <taxon>Thermotogati</taxon>
        <taxon>Thermotogota</taxon>
        <taxon>Thermotogae</taxon>
        <taxon>Thermotogales</taxon>
        <taxon>Fervidobacteriaceae</taxon>
        <taxon>Fervidobacterium</taxon>
    </lineage>
</organism>
<name>A0AAI8CJZ9_FERIS</name>
<dbReference type="SUPFAM" id="SSF46767">
    <property type="entry name" value="Methylated DNA-protein cysteine methyltransferase, C-terminal domain"/>
    <property type="match status" value="1"/>
</dbReference>
<keyword evidence="7" id="KW-0808">Transferase</keyword>
<evidence type="ECO:0000256" key="5">
    <source>
        <dbReference type="ARBA" id="ARBA00015377"/>
    </source>
</evidence>
<dbReference type="GO" id="GO:0006281">
    <property type="term" value="P:DNA repair"/>
    <property type="evidence" value="ECO:0007669"/>
    <property type="project" value="UniProtKB-KW"/>
</dbReference>
<evidence type="ECO:0000259" key="11">
    <source>
        <dbReference type="Pfam" id="PF01035"/>
    </source>
</evidence>
<evidence type="ECO:0000256" key="6">
    <source>
        <dbReference type="ARBA" id="ARBA00022603"/>
    </source>
</evidence>
<comment type="catalytic activity">
    <reaction evidence="10">
        <text>a 6-O-methyl-2'-deoxyguanosine in DNA + L-cysteinyl-[protein] = S-methyl-L-cysteinyl-[protein] + a 2'-deoxyguanosine in DNA</text>
        <dbReference type="Rhea" id="RHEA:24000"/>
        <dbReference type="Rhea" id="RHEA-COMP:10131"/>
        <dbReference type="Rhea" id="RHEA-COMP:10132"/>
        <dbReference type="Rhea" id="RHEA-COMP:11367"/>
        <dbReference type="Rhea" id="RHEA-COMP:11368"/>
        <dbReference type="ChEBI" id="CHEBI:29950"/>
        <dbReference type="ChEBI" id="CHEBI:82612"/>
        <dbReference type="ChEBI" id="CHEBI:85445"/>
        <dbReference type="ChEBI" id="CHEBI:85448"/>
        <dbReference type="EC" id="2.1.1.63"/>
    </reaction>
</comment>
<dbReference type="KEGG" id="fia:NA23_05635"/>
<evidence type="ECO:0000256" key="3">
    <source>
        <dbReference type="ARBA" id="ARBA00008711"/>
    </source>
</evidence>
<dbReference type="EMBL" id="CP014334">
    <property type="protein sequence ID" value="AMW32800.1"/>
    <property type="molecule type" value="Genomic_DNA"/>
</dbReference>
<dbReference type="InterPro" id="IPR036217">
    <property type="entry name" value="MethylDNA_cys_MeTrfase_DNAb"/>
</dbReference>
<dbReference type="NCBIfam" id="TIGR00589">
    <property type="entry name" value="ogt"/>
    <property type="match status" value="1"/>
</dbReference>
<evidence type="ECO:0000256" key="7">
    <source>
        <dbReference type="ARBA" id="ARBA00022679"/>
    </source>
</evidence>
<gene>
    <name evidence="12" type="ORF">NA23_05635</name>
</gene>
<comment type="similarity">
    <text evidence="3">Belongs to the MGMT family.</text>
</comment>
<dbReference type="EC" id="2.1.1.63" evidence="4"/>
<dbReference type="Pfam" id="PF01035">
    <property type="entry name" value="DNA_binding_1"/>
    <property type="match status" value="1"/>
</dbReference>
<dbReference type="PANTHER" id="PTHR46460">
    <property type="entry name" value="METHYLATED-DNA--PROTEIN-CYSTEINE METHYLTRANSFERASE"/>
    <property type="match status" value="1"/>
</dbReference>
<dbReference type="InterPro" id="IPR014048">
    <property type="entry name" value="MethylDNA_cys_MeTrfase_DNA-bd"/>
</dbReference>
<evidence type="ECO:0000256" key="8">
    <source>
        <dbReference type="ARBA" id="ARBA00022763"/>
    </source>
</evidence>
<dbReference type="InterPro" id="IPR036388">
    <property type="entry name" value="WH-like_DNA-bd_sf"/>
</dbReference>
<evidence type="ECO:0000256" key="10">
    <source>
        <dbReference type="ARBA" id="ARBA00049348"/>
    </source>
</evidence>
<evidence type="ECO:0000313" key="13">
    <source>
        <dbReference type="Proteomes" id="UP000093740"/>
    </source>
</evidence>
<dbReference type="InterPro" id="IPR001497">
    <property type="entry name" value="MethylDNA_cys_MeTrfase_AS"/>
</dbReference>
<reference evidence="12 13" key="1">
    <citation type="journal article" date="2015" name="Stand. Genomic Sci.">
        <title>Genome sequence of a native-feather degrading extremely thermophilic Eubacterium, Fervidobacterium islandicum AW-1.</title>
        <authorList>
            <person name="Lee Y.J."/>
            <person name="Jeong H."/>
            <person name="Park G.S."/>
            <person name="Kwak Y."/>
            <person name="Lee S.J."/>
            <person name="Lee S.J."/>
            <person name="Park M.K."/>
            <person name="Kim J.Y."/>
            <person name="Kang H.K."/>
            <person name="Shin J.H."/>
            <person name="Lee D.W."/>
        </authorList>
    </citation>
    <scope>NUCLEOTIDE SEQUENCE [LARGE SCALE GENOMIC DNA]</scope>
    <source>
        <strain evidence="12 13">AW-1</strain>
    </source>
</reference>
<dbReference type="Gene3D" id="1.10.10.10">
    <property type="entry name" value="Winged helix-like DNA-binding domain superfamily/Winged helix DNA-binding domain"/>
    <property type="match status" value="1"/>
</dbReference>
<dbReference type="GO" id="GO:0003908">
    <property type="term" value="F:methylated-DNA-[protein]-cysteine S-methyltransferase activity"/>
    <property type="evidence" value="ECO:0007669"/>
    <property type="project" value="UniProtKB-EC"/>
</dbReference>